<keyword evidence="1" id="KW-0812">Transmembrane</keyword>
<gene>
    <name evidence="2" type="ORF">NCTC13149_01727</name>
</gene>
<protein>
    <submittedName>
        <fullName evidence="2">Uncharacterized protein</fullName>
    </submittedName>
</protein>
<organism evidence="2 3">
    <name type="scientific">Peptoniphilus lacrimalis</name>
    <dbReference type="NCBI Taxonomy" id="33031"/>
    <lineage>
        <taxon>Bacteria</taxon>
        <taxon>Bacillati</taxon>
        <taxon>Bacillota</taxon>
        <taxon>Tissierellia</taxon>
        <taxon>Tissierellales</taxon>
        <taxon>Peptoniphilaceae</taxon>
        <taxon>Peptoniphilus</taxon>
    </lineage>
</organism>
<reference evidence="2 3" key="1">
    <citation type="submission" date="2018-06" db="EMBL/GenBank/DDBJ databases">
        <authorList>
            <consortium name="Pathogen Informatics"/>
            <person name="Doyle S."/>
        </authorList>
    </citation>
    <scope>NUCLEOTIDE SEQUENCE [LARGE SCALE GENOMIC DNA]</scope>
    <source>
        <strain evidence="2 3">NCTC13149</strain>
    </source>
</reference>
<dbReference type="OrthoDB" id="1697397at2"/>
<sequence>MSKIIKEFFKVETIDALPTGKIEDILNLVNDTYLEVMARNHQVDYDNLSMDDIKEELHKNILENFKATLMSFDKKELKSFNEFYQGIVDYSDEMVYVNLKKFLSLGFIFLFLSKSGGYFTFVMPDPLIDQFEELLRTS</sequence>
<dbReference type="EMBL" id="UGSZ01000001">
    <property type="protein sequence ID" value="SUB57867.1"/>
    <property type="molecule type" value="Genomic_DNA"/>
</dbReference>
<accession>A0A379C8D3</accession>
<evidence type="ECO:0000313" key="3">
    <source>
        <dbReference type="Proteomes" id="UP000255517"/>
    </source>
</evidence>
<dbReference type="STRING" id="1122949.GCA_000378725_01283"/>
<keyword evidence="1" id="KW-1133">Transmembrane helix</keyword>
<evidence type="ECO:0000256" key="1">
    <source>
        <dbReference type="SAM" id="Phobius"/>
    </source>
</evidence>
<dbReference type="Proteomes" id="UP000255517">
    <property type="component" value="Unassembled WGS sequence"/>
</dbReference>
<keyword evidence="1" id="KW-0472">Membrane</keyword>
<dbReference type="AlphaFoldDB" id="A0A379C8D3"/>
<proteinExistence type="predicted"/>
<feature type="transmembrane region" description="Helical" evidence="1">
    <location>
        <begin position="102"/>
        <end position="121"/>
    </location>
</feature>
<name>A0A379C8D3_9FIRM</name>
<dbReference type="RefSeq" id="WP_004825707.1">
    <property type="nucleotide sequence ID" value="NZ_CAMUOS010000009.1"/>
</dbReference>
<evidence type="ECO:0000313" key="2">
    <source>
        <dbReference type="EMBL" id="SUB57867.1"/>
    </source>
</evidence>